<feature type="domain" description="ABM" evidence="1">
    <location>
        <begin position="3"/>
        <end position="92"/>
    </location>
</feature>
<dbReference type="InterPro" id="IPR011008">
    <property type="entry name" value="Dimeric_a/b-barrel"/>
</dbReference>
<name>A0A4Q5LMC1_9SPHI</name>
<keyword evidence="2" id="KW-0560">Oxidoreductase</keyword>
<dbReference type="GO" id="GO:0004497">
    <property type="term" value="F:monooxygenase activity"/>
    <property type="evidence" value="ECO:0007669"/>
    <property type="project" value="UniProtKB-KW"/>
</dbReference>
<comment type="caution">
    <text evidence="2">The sequence shown here is derived from an EMBL/GenBank/DDBJ whole genome shotgun (WGS) entry which is preliminary data.</text>
</comment>
<dbReference type="PROSITE" id="PS51725">
    <property type="entry name" value="ABM"/>
    <property type="match status" value="1"/>
</dbReference>
<organism evidence="2 3">
    <name type="scientific">Mucilaginibacter terrigena</name>
    <dbReference type="NCBI Taxonomy" id="2492395"/>
    <lineage>
        <taxon>Bacteria</taxon>
        <taxon>Pseudomonadati</taxon>
        <taxon>Bacteroidota</taxon>
        <taxon>Sphingobacteriia</taxon>
        <taxon>Sphingobacteriales</taxon>
        <taxon>Sphingobacteriaceae</taxon>
        <taxon>Mucilaginibacter</taxon>
    </lineage>
</organism>
<dbReference type="Pfam" id="PF03992">
    <property type="entry name" value="ABM"/>
    <property type="match status" value="1"/>
</dbReference>
<dbReference type="RefSeq" id="WP_129876377.1">
    <property type="nucleotide sequence ID" value="NZ_SEWG01000003.1"/>
</dbReference>
<dbReference type="PANTHER" id="PTHR33336">
    <property type="entry name" value="QUINOL MONOOXYGENASE YGIN-RELATED"/>
    <property type="match status" value="1"/>
</dbReference>
<dbReference type="SUPFAM" id="SSF54909">
    <property type="entry name" value="Dimeric alpha+beta barrel"/>
    <property type="match status" value="1"/>
</dbReference>
<dbReference type="Gene3D" id="3.30.70.100">
    <property type="match status" value="1"/>
</dbReference>
<evidence type="ECO:0000259" key="1">
    <source>
        <dbReference type="PROSITE" id="PS51725"/>
    </source>
</evidence>
<evidence type="ECO:0000313" key="2">
    <source>
        <dbReference type="EMBL" id="RYU90828.1"/>
    </source>
</evidence>
<gene>
    <name evidence="2" type="ORF">EWM62_09305</name>
</gene>
<dbReference type="PANTHER" id="PTHR33336:SF15">
    <property type="entry name" value="ABM DOMAIN-CONTAINING PROTEIN"/>
    <property type="match status" value="1"/>
</dbReference>
<reference evidence="2 3" key="1">
    <citation type="submission" date="2019-02" db="EMBL/GenBank/DDBJ databases">
        <title>Bacterial novel species Mucilaginibacter sp. 17JY9-4 isolated from soil.</title>
        <authorList>
            <person name="Jung H.-Y."/>
        </authorList>
    </citation>
    <scope>NUCLEOTIDE SEQUENCE [LARGE SCALE GENOMIC DNA]</scope>
    <source>
        <strain evidence="2 3">17JY9-4</strain>
    </source>
</reference>
<keyword evidence="2" id="KW-0503">Monooxygenase</keyword>
<dbReference type="InterPro" id="IPR050744">
    <property type="entry name" value="AI-2_Isomerase_LsrG"/>
</dbReference>
<protein>
    <submittedName>
        <fullName evidence="2">Antibiotic biosynthesis monooxygenase</fullName>
    </submittedName>
</protein>
<dbReference type="InterPro" id="IPR007138">
    <property type="entry name" value="ABM_dom"/>
</dbReference>
<dbReference type="Proteomes" id="UP000293331">
    <property type="component" value="Unassembled WGS sequence"/>
</dbReference>
<dbReference type="EMBL" id="SEWG01000003">
    <property type="protein sequence ID" value="RYU90828.1"/>
    <property type="molecule type" value="Genomic_DNA"/>
</dbReference>
<keyword evidence="3" id="KW-1185">Reference proteome</keyword>
<dbReference type="AlphaFoldDB" id="A0A4Q5LMC1"/>
<proteinExistence type="predicted"/>
<accession>A0A4Q5LMC1</accession>
<evidence type="ECO:0000313" key="3">
    <source>
        <dbReference type="Proteomes" id="UP000293331"/>
    </source>
</evidence>
<sequence>MSISLLACIHCKKDAEAAFDSELKKLVEASLKEEGCIAYELYQYKDEPTRYVIEEEWADEDALSRHMEAAHYKYFVHISPALLETPADVKILTRLV</sequence>
<dbReference type="OrthoDB" id="964493at2"/>